<dbReference type="InterPro" id="IPR019539">
    <property type="entry name" value="GalKase_N"/>
</dbReference>
<dbReference type="SUPFAM" id="SSF54211">
    <property type="entry name" value="Ribosomal protein S5 domain 2-like"/>
    <property type="match status" value="1"/>
</dbReference>
<dbReference type="AlphaFoldDB" id="X1BPQ1"/>
<evidence type="ECO:0000259" key="3">
    <source>
        <dbReference type="Pfam" id="PF00288"/>
    </source>
</evidence>
<evidence type="ECO:0000313" key="5">
    <source>
        <dbReference type="EMBL" id="GAG74116.1"/>
    </source>
</evidence>
<dbReference type="PRINTS" id="PR00473">
    <property type="entry name" value="GALCTOKINASE"/>
</dbReference>
<dbReference type="Gene3D" id="3.30.230.120">
    <property type="match status" value="1"/>
</dbReference>
<proteinExistence type="predicted"/>
<gene>
    <name evidence="5" type="ORF">S01H4_06366</name>
</gene>
<name>X1BPQ1_9ZZZZ</name>
<evidence type="ECO:0000256" key="2">
    <source>
        <dbReference type="ARBA" id="ARBA00022840"/>
    </source>
</evidence>
<keyword evidence="1" id="KW-0547">Nucleotide-binding</keyword>
<reference evidence="5" key="1">
    <citation type="journal article" date="2014" name="Front. Microbiol.">
        <title>High frequency of phylogenetically diverse reductive dehalogenase-homologous genes in deep subseafloor sedimentary metagenomes.</title>
        <authorList>
            <person name="Kawai M."/>
            <person name="Futagami T."/>
            <person name="Toyoda A."/>
            <person name="Takaki Y."/>
            <person name="Nishi S."/>
            <person name="Hori S."/>
            <person name="Arai W."/>
            <person name="Tsubouchi T."/>
            <person name="Morono Y."/>
            <person name="Uchiyama I."/>
            <person name="Ito T."/>
            <person name="Fujiyama A."/>
            <person name="Inagaki F."/>
            <person name="Takami H."/>
        </authorList>
    </citation>
    <scope>NUCLEOTIDE SEQUENCE</scope>
    <source>
        <strain evidence="5">Expedition CK06-06</strain>
    </source>
</reference>
<comment type="caution">
    <text evidence="5">The sequence shown here is derived from an EMBL/GenBank/DDBJ whole genome shotgun (WGS) entry which is preliminary data.</text>
</comment>
<dbReference type="InterPro" id="IPR000705">
    <property type="entry name" value="Galactokinase"/>
</dbReference>
<dbReference type="InterPro" id="IPR020568">
    <property type="entry name" value="Ribosomal_Su5_D2-typ_SF"/>
</dbReference>
<protein>
    <recommendedName>
        <fullName evidence="6">GHMP kinase N-terminal domain-containing protein</fullName>
    </recommendedName>
</protein>
<organism evidence="5">
    <name type="scientific">marine sediment metagenome</name>
    <dbReference type="NCBI Taxonomy" id="412755"/>
    <lineage>
        <taxon>unclassified sequences</taxon>
        <taxon>metagenomes</taxon>
        <taxon>ecological metagenomes</taxon>
    </lineage>
</organism>
<dbReference type="InterPro" id="IPR006204">
    <property type="entry name" value="GHMP_kinase_N_dom"/>
</dbReference>
<dbReference type="GO" id="GO:0006012">
    <property type="term" value="P:galactose metabolic process"/>
    <property type="evidence" value="ECO:0007669"/>
    <property type="project" value="InterPro"/>
</dbReference>
<dbReference type="PANTHER" id="PTHR10457">
    <property type="entry name" value="MEVALONATE KINASE/GALACTOKINASE"/>
    <property type="match status" value="1"/>
</dbReference>
<dbReference type="PANTHER" id="PTHR10457:SF7">
    <property type="entry name" value="GALACTOKINASE-RELATED"/>
    <property type="match status" value="1"/>
</dbReference>
<dbReference type="GO" id="GO:0005829">
    <property type="term" value="C:cytosol"/>
    <property type="evidence" value="ECO:0007669"/>
    <property type="project" value="TreeGrafter"/>
</dbReference>
<dbReference type="GO" id="GO:0005524">
    <property type="term" value="F:ATP binding"/>
    <property type="evidence" value="ECO:0007669"/>
    <property type="project" value="UniProtKB-KW"/>
</dbReference>
<evidence type="ECO:0000256" key="1">
    <source>
        <dbReference type="ARBA" id="ARBA00022741"/>
    </source>
</evidence>
<dbReference type="EMBL" id="BART01001952">
    <property type="protein sequence ID" value="GAG74116.1"/>
    <property type="molecule type" value="Genomic_DNA"/>
</dbReference>
<feature type="non-terminal residue" evidence="5">
    <location>
        <position position="176"/>
    </location>
</feature>
<dbReference type="Pfam" id="PF00288">
    <property type="entry name" value="GHMP_kinases_N"/>
    <property type="match status" value="1"/>
</dbReference>
<feature type="domain" description="Galactokinase N-terminal" evidence="4">
    <location>
        <begin position="4"/>
        <end position="37"/>
    </location>
</feature>
<sequence length="176" mass="20232">MIRIRAPGRICLFGEHQDYLGFPVISMAFSKYIYLEAEPIIDPKFIIELPDMEWHDEFLLNNKEIDYLSNRDYLRSGYNHFIRIGAKINKGYKVKITGDIPINAGCGSSSALIIAWLFFLSQVSNHYLNLEDLAKLGYSAEVREFGEAGGMMDHYTSTLGKLIYLETYPEFIPIKF</sequence>
<evidence type="ECO:0008006" key="6">
    <source>
        <dbReference type="Google" id="ProtNLM"/>
    </source>
</evidence>
<feature type="domain" description="GHMP kinase N-terminal" evidence="3">
    <location>
        <begin position="84"/>
        <end position="161"/>
    </location>
</feature>
<dbReference type="PRINTS" id="PR00959">
    <property type="entry name" value="MEVGALKINASE"/>
</dbReference>
<dbReference type="Pfam" id="PF10509">
    <property type="entry name" value="GalKase_gal_bdg"/>
    <property type="match status" value="1"/>
</dbReference>
<accession>X1BPQ1</accession>
<dbReference type="GO" id="GO:0004335">
    <property type="term" value="F:galactokinase activity"/>
    <property type="evidence" value="ECO:0007669"/>
    <property type="project" value="InterPro"/>
</dbReference>
<keyword evidence="2" id="KW-0067">ATP-binding</keyword>
<evidence type="ECO:0000259" key="4">
    <source>
        <dbReference type="Pfam" id="PF10509"/>
    </source>
</evidence>